<organism evidence="3">
    <name type="scientific">human gut metagenome</name>
    <dbReference type="NCBI Taxonomy" id="408170"/>
    <lineage>
        <taxon>unclassified sequences</taxon>
        <taxon>metagenomes</taxon>
        <taxon>organismal metagenomes</taxon>
    </lineage>
</organism>
<dbReference type="InterPro" id="IPR036890">
    <property type="entry name" value="HATPase_C_sf"/>
</dbReference>
<comment type="caution">
    <text evidence="3">The sequence shown here is derived from an EMBL/GenBank/DDBJ whole genome shotgun (WGS) entry which is preliminary data.</text>
</comment>
<dbReference type="GO" id="GO:0005524">
    <property type="term" value="F:ATP binding"/>
    <property type="evidence" value="ECO:0007669"/>
    <property type="project" value="InterPro"/>
</dbReference>
<dbReference type="InterPro" id="IPR010194">
    <property type="entry name" value="Anti-sigma_F"/>
</dbReference>
<dbReference type="GO" id="GO:0042174">
    <property type="term" value="P:negative regulation of sporulation resulting in formation of a cellular spore"/>
    <property type="evidence" value="ECO:0007669"/>
    <property type="project" value="InterPro"/>
</dbReference>
<feature type="domain" description="Histidine kinase/HSP90-like ATPase" evidence="2">
    <location>
        <begin position="23"/>
        <end position="98"/>
    </location>
</feature>
<dbReference type="GO" id="GO:0016989">
    <property type="term" value="F:sigma factor antagonist activity"/>
    <property type="evidence" value="ECO:0007669"/>
    <property type="project" value="InterPro"/>
</dbReference>
<gene>
    <name evidence="3" type="ORF">LEA_06119</name>
</gene>
<dbReference type="InterPro" id="IPR003594">
    <property type="entry name" value="HATPase_dom"/>
</dbReference>
<dbReference type="SUPFAM" id="SSF55874">
    <property type="entry name" value="ATPase domain of HSP90 chaperone/DNA topoisomerase II/histidine kinase"/>
    <property type="match status" value="1"/>
</dbReference>
<dbReference type="EMBL" id="AJWY01003994">
    <property type="protein sequence ID" value="EKC73656.1"/>
    <property type="molecule type" value="Genomic_DNA"/>
</dbReference>
<sequence length="111" mass="12600">HGYENLSGYTKHGEMRPAYSIIHPGKVRLHCILENDTLSIEVSDQGKGIEDVARAMEPLFTTKPELERSGMGFAFMEAFMDELEVESIPGKGTRVHMWKKMRCGDWIGKED</sequence>
<dbReference type="NCBIfam" id="TIGR01925">
    <property type="entry name" value="spIIAB"/>
    <property type="match status" value="1"/>
</dbReference>
<reference evidence="3" key="1">
    <citation type="journal article" date="2013" name="Environ. Microbiol.">
        <title>Microbiota from the distal guts of lean and obese adolescents exhibit partial functional redundancy besides clear differences in community structure.</title>
        <authorList>
            <person name="Ferrer M."/>
            <person name="Ruiz A."/>
            <person name="Lanza F."/>
            <person name="Haange S.B."/>
            <person name="Oberbach A."/>
            <person name="Till H."/>
            <person name="Bargiela R."/>
            <person name="Campoy C."/>
            <person name="Segura M.T."/>
            <person name="Richter M."/>
            <person name="von Bergen M."/>
            <person name="Seifert J."/>
            <person name="Suarez A."/>
        </authorList>
    </citation>
    <scope>NUCLEOTIDE SEQUENCE</scope>
</reference>
<dbReference type="Gene3D" id="3.30.565.10">
    <property type="entry name" value="Histidine kinase-like ATPase, C-terminal domain"/>
    <property type="match status" value="1"/>
</dbReference>
<name>K1UQB0_9ZZZZ</name>
<evidence type="ECO:0000256" key="1">
    <source>
        <dbReference type="ARBA" id="ARBA00022969"/>
    </source>
</evidence>
<evidence type="ECO:0000313" key="3">
    <source>
        <dbReference type="EMBL" id="EKC73656.1"/>
    </source>
</evidence>
<evidence type="ECO:0000259" key="2">
    <source>
        <dbReference type="Pfam" id="PF13581"/>
    </source>
</evidence>
<dbReference type="Pfam" id="PF13581">
    <property type="entry name" value="HATPase_c_2"/>
    <property type="match status" value="1"/>
</dbReference>
<dbReference type="GO" id="GO:0030435">
    <property type="term" value="P:sporulation resulting in formation of a cellular spore"/>
    <property type="evidence" value="ECO:0007669"/>
    <property type="project" value="UniProtKB-KW"/>
</dbReference>
<dbReference type="AlphaFoldDB" id="K1UQB0"/>
<accession>K1UQB0</accession>
<feature type="non-terminal residue" evidence="3">
    <location>
        <position position="1"/>
    </location>
</feature>
<keyword evidence="1" id="KW-0749">Sporulation</keyword>
<proteinExistence type="predicted"/>
<dbReference type="GO" id="GO:0004674">
    <property type="term" value="F:protein serine/threonine kinase activity"/>
    <property type="evidence" value="ECO:0007669"/>
    <property type="project" value="InterPro"/>
</dbReference>
<protein>
    <submittedName>
        <fullName evidence="3">Anti-sigma F factor</fullName>
    </submittedName>
</protein>